<dbReference type="EMBL" id="CP013099">
    <property type="protein sequence ID" value="ALP53605.1"/>
    <property type="molecule type" value="Genomic_DNA"/>
</dbReference>
<evidence type="ECO:0000256" key="1">
    <source>
        <dbReference type="SAM" id="MobiDB-lite"/>
    </source>
</evidence>
<dbReference type="KEGG" id="tee:Tel_10945"/>
<dbReference type="InterPro" id="IPR047589">
    <property type="entry name" value="DUF11_rpt"/>
</dbReference>
<protein>
    <recommendedName>
        <fullName evidence="5">DUF11 domain-containing protein</fullName>
    </recommendedName>
</protein>
<evidence type="ECO:0008006" key="5">
    <source>
        <dbReference type="Google" id="ProtNLM"/>
    </source>
</evidence>
<feature type="signal peptide" evidence="2">
    <location>
        <begin position="1"/>
        <end position="29"/>
    </location>
</feature>
<dbReference type="Proteomes" id="UP000055136">
    <property type="component" value="Chromosome"/>
</dbReference>
<reference evidence="3" key="1">
    <citation type="submission" date="2015-10" db="EMBL/GenBank/DDBJ databases">
        <title>Description of Candidatus Tenderia electrophaga gen. nov, sp. nov., an Uncultivated Electroautotroph from a Biocathode Enrichment.</title>
        <authorList>
            <person name="Eddie B.J."/>
            <person name="Malanoski A.P."/>
            <person name="Wang Z."/>
            <person name="Hall R.J."/>
            <person name="Oh S.D."/>
            <person name="Heiner C."/>
            <person name="Lin B."/>
            <person name="Strycharz-Glaven S.M."/>
        </authorList>
    </citation>
    <scope>NUCLEOTIDE SEQUENCE [LARGE SCALE GENOMIC DNA]</scope>
    <source>
        <strain evidence="3">NRL1</strain>
    </source>
</reference>
<dbReference type="AlphaFoldDB" id="A0A0S2TEP8"/>
<evidence type="ECO:0000313" key="4">
    <source>
        <dbReference type="Proteomes" id="UP000055136"/>
    </source>
</evidence>
<keyword evidence="2" id="KW-0732">Signal</keyword>
<dbReference type="NCBIfam" id="TIGR01451">
    <property type="entry name" value="B_ant_repeat"/>
    <property type="match status" value="1"/>
</dbReference>
<proteinExistence type="predicted"/>
<feature type="chain" id="PRO_5006604925" description="DUF11 domain-containing protein" evidence="2">
    <location>
        <begin position="30"/>
        <end position="375"/>
    </location>
</feature>
<gene>
    <name evidence="3" type="ORF">Tel_10945</name>
</gene>
<evidence type="ECO:0000313" key="3">
    <source>
        <dbReference type="EMBL" id="ALP53605.1"/>
    </source>
</evidence>
<feature type="region of interest" description="Disordered" evidence="1">
    <location>
        <begin position="321"/>
        <end position="343"/>
    </location>
</feature>
<dbReference type="STRING" id="1748243.Tel_10945"/>
<sequence>MKTYKSITRFLGGGAAALLLAASPQAVFAVASGTSVDNTATVDYEVSGVAQPQASDSVNFVVDKKVDALVENLDGAAVSVAPGQTTVVLKFRVTNEGNDVQDMLLTATALAGGAGKYGGTDNFDASNFKIYLDDGNASWDGTGTETDVTANAYIDELASSGQQVVYLVGDIPSGQADASIASYYLEAQVAVGGGAASKGAAESETGDGSADTEGSVDIVFADSTGDNSDAARDGKHTLQGEWKVAGATLTVTKSSTVISDGFSASNPKRIPGAVVEYRIDIANSGGTAATNVTVADDLSGELANITFAADQYNGSTDEIEVTSDLSGTPSVTTYTQESDGDTGDYNVTTADTVTITGLSVAAGTTTRVAFRVTID</sequence>
<accession>A0A0S2TEP8</accession>
<keyword evidence="4" id="KW-1185">Reference proteome</keyword>
<name>A0A0S2TEP8_9GAMM</name>
<evidence type="ECO:0000256" key="2">
    <source>
        <dbReference type="SAM" id="SignalP"/>
    </source>
</evidence>
<organism evidence="3 4">
    <name type="scientific">Candidatus Tenderia electrophaga</name>
    <dbReference type="NCBI Taxonomy" id="1748243"/>
    <lineage>
        <taxon>Bacteria</taxon>
        <taxon>Pseudomonadati</taxon>
        <taxon>Pseudomonadota</taxon>
        <taxon>Gammaproteobacteria</taxon>
        <taxon>Candidatus Tenderiales</taxon>
        <taxon>Candidatus Tenderiaceae</taxon>
        <taxon>Candidatus Tenderia</taxon>
    </lineage>
</organism>
<feature type="compositionally biased region" description="Polar residues" evidence="1">
    <location>
        <begin position="323"/>
        <end position="337"/>
    </location>
</feature>